<dbReference type="AlphaFoldDB" id="A0A2S8FQF1"/>
<protein>
    <submittedName>
        <fullName evidence="3">Uncharacterized protein</fullName>
    </submittedName>
</protein>
<keyword evidence="2" id="KW-0472">Membrane</keyword>
<gene>
    <name evidence="3" type="ORF">C5Y83_10985</name>
</gene>
<dbReference type="OrthoDB" id="291093at2"/>
<evidence type="ECO:0000313" key="4">
    <source>
        <dbReference type="Proteomes" id="UP000238322"/>
    </source>
</evidence>
<dbReference type="RefSeq" id="WP_105329732.1">
    <property type="nucleotide sequence ID" value="NZ_PUHY01000010.1"/>
</dbReference>
<feature type="compositionally biased region" description="Polar residues" evidence="1">
    <location>
        <begin position="187"/>
        <end position="198"/>
    </location>
</feature>
<feature type="transmembrane region" description="Helical" evidence="2">
    <location>
        <begin position="20"/>
        <end position="49"/>
    </location>
</feature>
<proteinExistence type="predicted"/>
<evidence type="ECO:0000313" key="3">
    <source>
        <dbReference type="EMBL" id="PQO34064.1"/>
    </source>
</evidence>
<feature type="region of interest" description="Disordered" evidence="1">
    <location>
        <begin position="141"/>
        <end position="198"/>
    </location>
</feature>
<evidence type="ECO:0000256" key="1">
    <source>
        <dbReference type="SAM" id="MobiDB-lite"/>
    </source>
</evidence>
<comment type="caution">
    <text evidence="3">The sequence shown here is derived from an EMBL/GenBank/DDBJ whole genome shotgun (WGS) entry which is preliminary data.</text>
</comment>
<keyword evidence="2" id="KW-1133">Transmembrane helix</keyword>
<dbReference type="Proteomes" id="UP000238322">
    <property type="component" value="Unassembled WGS sequence"/>
</dbReference>
<evidence type="ECO:0000256" key="2">
    <source>
        <dbReference type="SAM" id="Phobius"/>
    </source>
</evidence>
<reference evidence="3 4" key="1">
    <citation type="submission" date="2018-02" db="EMBL/GenBank/DDBJ databases">
        <title>Comparative genomes isolates from brazilian mangrove.</title>
        <authorList>
            <person name="Araujo J.E."/>
            <person name="Taketani R.G."/>
            <person name="Silva M.C.P."/>
            <person name="Loureco M.V."/>
            <person name="Andreote F.D."/>
        </authorList>
    </citation>
    <scope>NUCLEOTIDE SEQUENCE [LARGE SCALE GENOMIC DNA]</scope>
    <source>
        <strain evidence="3 4">Hex-1 MGV</strain>
    </source>
</reference>
<sequence>MARTSIGGRRRGNGAQAVLIIFSVIGVIAVLCCLACGGCTVGLFTLGAISDSNGGFKQEFADAIESQVADLPDVKRELGEITYIRTRMFDSIDAEEEFESEDVWAFDVRGTDGKGQIFVECVDIDDPVCTRRILRVDGQDFDLGPTPQIEFPGDSSDPDLDDVFAPLQTGEGTDAEVDVPVPADANDSGSSRTGPSNP</sequence>
<keyword evidence="2" id="KW-0812">Transmembrane</keyword>
<name>A0A2S8FQF1_9BACT</name>
<organism evidence="3 4">
    <name type="scientific">Blastopirellula marina</name>
    <dbReference type="NCBI Taxonomy" id="124"/>
    <lineage>
        <taxon>Bacteria</taxon>
        <taxon>Pseudomonadati</taxon>
        <taxon>Planctomycetota</taxon>
        <taxon>Planctomycetia</taxon>
        <taxon>Pirellulales</taxon>
        <taxon>Pirellulaceae</taxon>
        <taxon>Blastopirellula</taxon>
    </lineage>
</organism>
<dbReference type="EMBL" id="PUHY01000010">
    <property type="protein sequence ID" value="PQO34064.1"/>
    <property type="molecule type" value="Genomic_DNA"/>
</dbReference>
<accession>A0A2S8FQF1</accession>